<gene>
    <name evidence="1" type="ORF">METZ01_LOCUS489826</name>
</gene>
<organism evidence="1">
    <name type="scientific">marine metagenome</name>
    <dbReference type="NCBI Taxonomy" id="408172"/>
    <lineage>
        <taxon>unclassified sequences</taxon>
        <taxon>metagenomes</taxon>
        <taxon>ecological metagenomes</taxon>
    </lineage>
</organism>
<name>A0A383CXQ3_9ZZZZ</name>
<accession>A0A383CXQ3</accession>
<proteinExistence type="predicted"/>
<protein>
    <submittedName>
        <fullName evidence="1">Uncharacterized protein</fullName>
    </submittedName>
</protein>
<dbReference type="EMBL" id="UINC01212579">
    <property type="protein sequence ID" value="SVE36972.1"/>
    <property type="molecule type" value="Genomic_DNA"/>
</dbReference>
<reference evidence="1" key="1">
    <citation type="submission" date="2018-05" db="EMBL/GenBank/DDBJ databases">
        <authorList>
            <person name="Lanie J.A."/>
            <person name="Ng W.-L."/>
            <person name="Kazmierczak K.M."/>
            <person name="Andrzejewski T.M."/>
            <person name="Davidsen T.M."/>
            <person name="Wayne K.J."/>
            <person name="Tettelin H."/>
            <person name="Glass J.I."/>
            <person name="Rusch D."/>
            <person name="Podicherti R."/>
            <person name="Tsui H.-C.T."/>
            <person name="Winkler M.E."/>
        </authorList>
    </citation>
    <scope>NUCLEOTIDE SEQUENCE</scope>
</reference>
<evidence type="ECO:0000313" key="1">
    <source>
        <dbReference type="EMBL" id="SVE36972.1"/>
    </source>
</evidence>
<dbReference type="AlphaFoldDB" id="A0A383CXQ3"/>
<sequence>MADLYVTWDEYNKKVEELAMQIHTDGYNFN</sequence>
<feature type="non-terminal residue" evidence="1">
    <location>
        <position position="30"/>
    </location>
</feature>